<sequence>MLLHVRGTKYLHRLYAEKLRHRVDPQGCKFRISSKTNKLIITLKKADAEYWDGLRVHNSLPYRRGGGGPPR</sequence>
<name>A0AB34JNC8_PRYPA</name>
<dbReference type="AlphaFoldDB" id="A0AB34JNC8"/>
<evidence type="ECO:0000313" key="2">
    <source>
        <dbReference type="Proteomes" id="UP001515480"/>
    </source>
</evidence>
<protein>
    <recommendedName>
        <fullName evidence="3">CS domain-containing protein</fullName>
    </recommendedName>
</protein>
<organism evidence="1 2">
    <name type="scientific">Prymnesium parvum</name>
    <name type="common">Toxic golden alga</name>
    <dbReference type="NCBI Taxonomy" id="97485"/>
    <lineage>
        <taxon>Eukaryota</taxon>
        <taxon>Haptista</taxon>
        <taxon>Haptophyta</taxon>
        <taxon>Prymnesiophyceae</taxon>
        <taxon>Prymnesiales</taxon>
        <taxon>Prymnesiaceae</taxon>
        <taxon>Prymnesium</taxon>
    </lineage>
</organism>
<dbReference type="EMBL" id="JBGBPQ010000006">
    <property type="protein sequence ID" value="KAL1522448.1"/>
    <property type="molecule type" value="Genomic_DNA"/>
</dbReference>
<reference evidence="1 2" key="1">
    <citation type="journal article" date="2024" name="Science">
        <title>Giant polyketide synthase enzymes in the biosynthesis of giant marine polyether toxins.</title>
        <authorList>
            <person name="Fallon T.R."/>
            <person name="Shende V.V."/>
            <person name="Wierzbicki I.H."/>
            <person name="Pendleton A.L."/>
            <person name="Watervoot N.F."/>
            <person name="Auber R.P."/>
            <person name="Gonzalez D.J."/>
            <person name="Wisecaver J.H."/>
            <person name="Moore B.S."/>
        </authorList>
    </citation>
    <scope>NUCLEOTIDE SEQUENCE [LARGE SCALE GENOMIC DNA]</scope>
    <source>
        <strain evidence="1 2">12B1</strain>
    </source>
</reference>
<comment type="caution">
    <text evidence="1">The sequence shown here is derived from an EMBL/GenBank/DDBJ whole genome shotgun (WGS) entry which is preliminary data.</text>
</comment>
<dbReference type="Proteomes" id="UP001515480">
    <property type="component" value="Unassembled WGS sequence"/>
</dbReference>
<dbReference type="InterPro" id="IPR008978">
    <property type="entry name" value="HSP20-like_chaperone"/>
</dbReference>
<gene>
    <name evidence="1" type="ORF">AB1Y20_017436</name>
</gene>
<evidence type="ECO:0008006" key="3">
    <source>
        <dbReference type="Google" id="ProtNLM"/>
    </source>
</evidence>
<evidence type="ECO:0000313" key="1">
    <source>
        <dbReference type="EMBL" id="KAL1522448.1"/>
    </source>
</evidence>
<proteinExistence type="predicted"/>
<dbReference type="Gene3D" id="2.60.40.790">
    <property type="match status" value="1"/>
</dbReference>
<accession>A0AB34JNC8</accession>
<dbReference type="SUPFAM" id="SSF49764">
    <property type="entry name" value="HSP20-like chaperones"/>
    <property type="match status" value="1"/>
</dbReference>
<keyword evidence="2" id="KW-1185">Reference proteome</keyword>